<dbReference type="Pfam" id="PF02656">
    <property type="entry name" value="DUF202"/>
    <property type="match status" value="1"/>
</dbReference>
<evidence type="ECO:0000259" key="6">
    <source>
        <dbReference type="Pfam" id="PF02656"/>
    </source>
</evidence>
<evidence type="ECO:0000313" key="9">
    <source>
        <dbReference type="RefSeq" id="XP_033530330.1"/>
    </source>
</evidence>
<comment type="subcellular location">
    <subcellularLocation>
        <location evidence="1">Endomembrane system</location>
        <topology evidence="1">Multi-pass membrane protein</topology>
    </subcellularLocation>
</comment>
<accession>A0A6G1FSP2</accession>
<keyword evidence="2 5" id="KW-0812">Transmembrane</keyword>
<feature type="non-terminal residue" evidence="7">
    <location>
        <position position="126"/>
    </location>
</feature>
<dbReference type="OrthoDB" id="199599at2759"/>
<dbReference type="RefSeq" id="XP_033530330.1">
    <property type="nucleotide sequence ID" value="XM_033675651.1"/>
</dbReference>
<feature type="non-terminal residue" evidence="7">
    <location>
        <position position="1"/>
    </location>
</feature>
<dbReference type="PANTHER" id="PTHR34187:SF1">
    <property type="entry name" value="DUF202 DOMAIN-CONTAINING PROTEIN"/>
    <property type="match status" value="1"/>
</dbReference>
<dbReference type="AlphaFoldDB" id="A0A6G1FSP2"/>
<dbReference type="GeneID" id="54416221"/>
<keyword evidence="4 5" id="KW-0472">Membrane</keyword>
<dbReference type="PANTHER" id="PTHR34187">
    <property type="entry name" value="FGR18P"/>
    <property type="match status" value="1"/>
</dbReference>
<name>A0A6G1FSP2_9PEZI</name>
<gene>
    <name evidence="7 9" type="ORF">P152DRAFT_377831</name>
</gene>
<protein>
    <recommendedName>
        <fullName evidence="6">DUF202 domain-containing protein</fullName>
    </recommendedName>
</protein>
<feature type="domain" description="DUF202" evidence="6">
    <location>
        <begin position="31"/>
        <end position="107"/>
    </location>
</feature>
<evidence type="ECO:0000313" key="7">
    <source>
        <dbReference type="EMBL" id="KAF1808699.1"/>
    </source>
</evidence>
<evidence type="ECO:0000256" key="4">
    <source>
        <dbReference type="ARBA" id="ARBA00023136"/>
    </source>
</evidence>
<feature type="transmembrane region" description="Helical" evidence="5">
    <location>
        <begin position="81"/>
        <end position="102"/>
    </location>
</feature>
<dbReference type="InterPro" id="IPR003807">
    <property type="entry name" value="DUF202"/>
</dbReference>
<evidence type="ECO:0000256" key="5">
    <source>
        <dbReference type="SAM" id="Phobius"/>
    </source>
</evidence>
<sequence>RSTGSQRRWGEPVRKFWRHQISLVVPATSKRDHLALERTFLGYVRAAILLSMIGVIVAQLFRLQNTPDPDRSLGYYRLAIPISSIFIAAAIVVTLLGAVRFYRQQHAMARGKVHAGGFEVYSIMAL</sequence>
<dbReference type="Proteomes" id="UP000504638">
    <property type="component" value="Unplaced"/>
</dbReference>
<reference evidence="9" key="2">
    <citation type="submission" date="2020-04" db="EMBL/GenBank/DDBJ databases">
        <authorList>
            <consortium name="NCBI Genome Project"/>
        </authorList>
    </citation>
    <scope>NUCLEOTIDE SEQUENCE</scope>
    <source>
        <strain evidence="9">CBS 781.70</strain>
    </source>
</reference>
<dbReference type="GO" id="GO:0012505">
    <property type="term" value="C:endomembrane system"/>
    <property type="evidence" value="ECO:0007669"/>
    <property type="project" value="UniProtKB-SubCell"/>
</dbReference>
<feature type="transmembrane region" description="Helical" evidence="5">
    <location>
        <begin position="40"/>
        <end position="61"/>
    </location>
</feature>
<reference evidence="9" key="3">
    <citation type="submission" date="2025-04" db="UniProtKB">
        <authorList>
            <consortium name="RefSeq"/>
        </authorList>
    </citation>
    <scope>IDENTIFICATION</scope>
    <source>
        <strain evidence="9">CBS 781.70</strain>
    </source>
</reference>
<reference evidence="7 9" key="1">
    <citation type="submission" date="2020-01" db="EMBL/GenBank/DDBJ databases">
        <authorList>
            <consortium name="DOE Joint Genome Institute"/>
            <person name="Haridas S."/>
            <person name="Albert R."/>
            <person name="Binder M."/>
            <person name="Bloem J."/>
            <person name="Labutti K."/>
            <person name="Salamov A."/>
            <person name="Andreopoulos B."/>
            <person name="Baker S.E."/>
            <person name="Barry K."/>
            <person name="Bills G."/>
            <person name="Bluhm B.H."/>
            <person name="Cannon C."/>
            <person name="Castanera R."/>
            <person name="Culley D.E."/>
            <person name="Daum C."/>
            <person name="Ezra D."/>
            <person name="Gonzalez J.B."/>
            <person name="Henrissat B."/>
            <person name="Kuo A."/>
            <person name="Liang C."/>
            <person name="Lipzen A."/>
            <person name="Lutzoni F."/>
            <person name="Magnuson J."/>
            <person name="Mondo S."/>
            <person name="Nolan M."/>
            <person name="Ohm R."/>
            <person name="Pangilinan J."/>
            <person name="Park H.-J."/>
            <person name="Ramirez L."/>
            <person name="Alfaro M."/>
            <person name="Sun H."/>
            <person name="Tritt A."/>
            <person name="Yoshinaga Y."/>
            <person name="Zwiers L.-H."/>
            <person name="Turgeon B.G."/>
            <person name="Goodwin S.B."/>
            <person name="Spatafora J.W."/>
            <person name="Crous P.W."/>
            <person name="Grigoriev I.V."/>
        </authorList>
    </citation>
    <scope>NUCLEOTIDE SEQUENCE</scope>
    <source>
        <strain evidence="7 9">CBS 781.70</strain>
    </source>
</reference>
<dbReference type="InterPro" id="IPR052053">
    <property type="entry name" value="IM_YidH-like"/>
</dbReference>
<keyword evidence="8" id="KW-1185">Reference proteome</keyword>
<keyword evidence="3 5" id="KW-1133">Transmembrane helix</keyword>
<evidence type="ECO:0000313" key="8">
    <source>
        <dbReference type="Proteomes" id="UP000504638"/>
    </source>
</evidence>
<proteinExistence type="predicted"/>
<organism evidence="7">
    <name type="scientific">Eremomyces bilateralis CBS 781.70</name>
    <dbReference type="NCBI Taxonomy" id="1392243"/>
    <lineage>
        <taxon>Eukaryota</taxon>
        <taxon>Fungi</taxon>
        <taxon>Dikarya</taxon>
        <taxon>Ascomycota</taxon>
        <taxon>Pezizomycotina</taxon>
        <taxon>Dothideomycetes</taxon>
        <taxon>Dothideomycetes incertae sedis</taxon>
        <taxon>Eremomycetales</taxon>
        <taxon>Eremomycetaceae</taxon>
        <taxon>Eremomyces</taxon>
    </lineage>
</organism>
<evidence type="ECO:0000256" key="2">
    <source>
        <dbReference type="ARBA" id="ARBA00022692"/>
    </source>
</evidence>
<evidence type="ECO:0000256" key="1">
    <source>
        <dbReference type="ARBA" id="ARBA00004127"/>
    </source>
</evidence>
<dbReference type="EMBL" id="ML975180">
    <property type="protein sequence ID" value="KAF1808699.1"/>
    <property type="molecule type" value="Genomic_DNA"/>
</dbReference>
<evidence type="ECO:0000256" key="3">
    <source>
        <dbReference type="ARBA" id="ARBA00022989"/>
    </source>
</evidence>